<evidence type="ECO:0000256" key="2">
    <source>
        <dbReference type="ARBA" id="ARBA00015915"/>
    </source>
</evidence>
<dbReference type="InterPro" id="IPR006127">
    <property type="entry name" value="ZnuA-like"/>
</dbReference>
<dbReference type="InterPro" id="IPR050492">
    <property type="entry name" value="Bact_metal-bind_prot9"/>
</dbReference>
<proteinExistence type="inferred from homology"/>
<keyword evidence="5" id="KW-0864">Zinc transport</keyword>
<keyword evidence="4" id="KW-0732">Signal</keyword>
<accession>A0ABQ0ABF6</accession>
<evidence type="ECO:0000256" key="6">
    <source>
        <dbReference type="SAM" id="MobiDB-lite"/>
    </source>
</evidence>
<evidence type="ECO:0000256" key="1">
    <source>
        <dbReference type="ARBA" id="ARBA00011028"/>
    </source>
</evidence>
<comment type="similarity">
    <text evidence="1">Belongs to the bacterial solute-binding protein 9 family.</text>
</comment>
<keyword evidence="3" id="KW-0813">Transport</keyword>
<keyword evidence="5" id="KW-0406">Ion transport</keyword>
<dbReference type="PANTHER" id="PTHR42953">
    <property type="entry name" value="HIGH-AFFINITY ZINC UPTAKE SYSTEM PROTEIN ZNUA-RELATED"/>
    <property type="match status" value="1"/>
</dbReference>
<gene>
    <name evidence="7" type="primary">znuA</name>
    <name evidence="7" type="ORF">NBRC116591_27130</name>
</gene>
<dbReference type="PANTHER" id="PTHR42953:SF3">
    <property type="entry name" value="HIGH-AFFINITY ZINC UPTAKE SYSTEM PROTEIN ZNUA"/>
    <property type="match status" value="1"/>
</dbReference>
<feature type="region of interest" description="Disordered" evidence="6">
    <location>
        <begin position="122"/>
        <end position="145"/>
    </location>
</feature>
<protein>
    <recommendedName>
        <fullName evidence="2">High-affinity zinc uptake system protein ZnuA</fullName>
    </recommendedName>
</protein>
<organism evidence="7 8">
    <name type="scientific">Sessilibacter corallicola</name>
    <dbReference type="NCBI Taxonomy" id="2904075"/>
    <lineage>
        <taxon>Bacteria</taxon>
        <taxon>Pseudomonadati</taxon>
        <taxon>Pseudomonadota</taxon>
        <taxon>Gammaproteobacteria</taxon>
        <taxon>Cellvibrionales</taxon>
        <taxon>Cellvibrionaceae</taxon>
        <taxon>Sessilibacter</taxon>
    </lineage>
</organism>
<evidence type="ECO:0000256" key="3">
    <source>
        <dbReference type="ARBA" id="ARBA00022448"/>
    </source>
</evidence>
<evidence type="ECO:0000313" key="7">
    <source>
        <dbReference type="EMBL" id="GAA6168902.1"/>
    </source>
</evidence>
<dbReference type="Pfam" id="PF01297">
    <property type="entry name" value="ZnuA"/>
    <property type="match status" value="1"/>
</dbReference>
<dbReference type="EMBL" id="BAABWN010000009">
    <property type="protein sequence ID" value="GAA6168902.1"/>
    <property type="molecule type" value="Genomic_DNA"/>
</dbReference>
<evidence type="ECO:0000256" key="5">
    <source>
        <dbReference type="ARBA" id="ARBA00022906"/>
    </source>
</evidence>
<evidence type="ECO:0000256" key="4">
    <source>
        <dbReference type="ARBA" id="ARBA00022729"/>
    </source>
</evidence>
<dbReference type="Proteomes" id="UP001465153">
    <property type="component" value="Unassembled WGS sequence"/>
</dbReference>
<sequence length="313" mass="35437">MEAPLYMQRVLYFICCNMMLLLPTLVSATTEKPKVVASIQPLYLISQELLGDQADVERLMPLGASPHGFQLSWSQRRLLDEADLIVWVGPSLELFIEKVISTRPNLSLDSVPSAIETTVTVGTGHAHSPGESHNHESHNHEAHGRDPHLWLDPENALIIARQLIDHLKKSLNDEQEHARLEEKYRLFAEKIDATNQQLQADLKPVQSVPFIVFHDALQHFQQHYGLMPYQVVTRLPEQRPGAKHLHQLRQRIEQGQCLLVEPYYSAAQTRRLQSEFNLVVEEIDILGAEANSYTDFLLTLASGIKHCLASSAE</sequence>
<name>A0ABQ0ABF6_9GAMM</name>
<feature type="compositionally biased region" description="Basic and acidic residues" evidence="6">
    <location>
        <begin position="128"/>
        <end position="145"/>
    </location>
</feature>
<keyword evidence="5" id="KW-0862">Zinc</keyword>
<dbReference type="SUPFAM" id="SSF53807">
    <property type="entry name" value="Helical backbone' metal receptor"/>
    <property type="match status" value="1"/>
</dbReference>
<keyword evidence="8" id="KW-1185">Reference proteome</keyword>
<reference evidence="7 8" key="1">
    <citation type="submission" date="2024-04" db="EMBL/GenBank/DDBJ databases">
        <title>Draft genome sequence of Sessilibacter corallicola NBRC 116591.</title>
        <authorList>
            <person name="Miyakawa T."/>
            <person name="Kusuya Y."/>
            <person name="Miura T."/>
        </authorList>
    </citation>
    <scope>NUCLEOTIDE SEQUENCE [LARGE SCALE GENOMIC DNA]</scope>
    <source>
        <strain evidence="7 8">KU-00831-HH</strain>
    </source>
</reference>
<dbReference type="Gene3D" id="3.40.50.1980">
    <property type="entry name" value="Nitrogenase molybdenum iron protein domain"/>
    <property type="match status" value="2"/>
</dbReference>
<comment type="caution">
    <text evidence="7">The sequence shown here is derived from an EMBL/GenBank/DDBJ whole genome shotgun (WGS) entry which is preliminary data.</text>
</comment>
<evidence type="ECO:0000313" key="8">
    <source>
        <dbReference type="Proteomes" id="UP001465153"/>
    </source>
</evidence>